<keyword evidence="1" id="KW-0812">Transmembrane</keyword>
<dbReference type="EMBL" id="KV722906">
    <property type="protein sequence ID" value="OCH83638.1"/>
    <property type="molecule type" value="Genomic_DNA"/>
</dbReference>
<name>A0A8E2DIC8_9APHY</name>
<keyword evidence="1" id="KW-1133">Transmembrane helix</keyword>
<sequence>MYQDYSAFSTQFHKCSDFAQDTHFNHFSISSMSYTLLPTVCFIVIILSGICMLNCGSITNMCSKRLSTISNKDSLVVYIARLEGETRDSTIGL</sequence>
<reference evidence="2 3" key="1">
    <citation type="submission" date="2016-07" db="EMBL/GenBank/DDBJ databases">
        <title>Draft genome of the white-rot fungus Obba rivulosa 3A-2.</title>
        <authorList>
            <consortium name="DOE Joint Genome Institute"/>
            <person name="Miettinen O."/>
            <person name="Riley R."/>
            <person name="Acob R."/>
            <person name="Barry K."/>
            <person name="Cullen D."/>
            <person name="De Vries R."/>
            <person name="Hainaut M."/>
            <person name="Hatakka A."/>
            <person name="Henrissat B."/>
            <person name="Hilden K."/>
            <person name="Kuo R."/>
            <person name="Labutti K."/>
            <person name="Lipzen A."/>
            <person name="Makela M.R."/>
            <person name="Sandor L."/>
            <person name="Spatafora J.W."/>
            <person name="Grigoriev I.V."/>
            <person name="Hibbett D.S."/>
        </authorList>
    </citation>
    <scope>NUCLEOTIDE SEQUENCE [LARGE SCALE GENOMIC DNA]</scope>
    <source>
        <strain evidence="2 3">3A-2</strain>
    </source>
</reference>
<evidence type="ECO:0000313" key="2">
    <source>
        <dbReference type="EMBL" id="OCH83638.1"/>
    </source>
</evidence>
<gene>
    <name evidence="2" type="ORF">OBBRIDRAFT_528474</name>
</gene>
<keyword evidence="1" id="KW-0472">Membrane</keyword>
<organism evidence="2 3">
    <name type="scientific">Obba rivulosa</name>
    <dbReference type="NCBI Taxonomy" id="1052685"/>
    <lineage>
        <taxon>Eukaryota</taxon>
        <taxon>Fungi</taxon>
        <taxon>Dikarya</taxon>
        <taxon>Basidiomycota</taxon>
        <taxon>Agaricomycotina</taxon>
        <taxon>Agaricomycetes</taxon>
        <taxon>Polyporales</taxon>
        <taxon>Gelatoporiaceae</taxon>
        <taxon>Obba</taxon>
    </lineage>
</organism>
<dbReference type="AlphaFoldDB" id="A0A8E2DIC8"/>
<accession>A0A8E2DIC8</accession>
<feature type="transmembrane region" description="Helical" evidence="1">
    <location>
        <begin position="34"/>
        <end position="55"/>
    </location>
</feature>
<dbReference type="Proteomes" id="UP000250043">
    <property type="component" value="Unassembled WGS sequence"/>
</dbReference>
<protein>
    <submittedName>
        <fullName evidence="2">Uncharacterized protein</fullName>
    </submittedName>
</protein>
<proteinExistence type="predicted"/>
<evidence type="ECO:0000256" key="1">
    <source>
        <dbReference type="SAM" id="Phobius"/>
    </source>
</evidence>
<evidence type="ECO:0000313" key="3">
    <source>
        <dbReference type="Proteomes" id="UP000250043"/>
    </source>
</evidence>
<keyword evidence="3" id="KW-1185">Reference proteome</keyword>